<reference evidence="1 2" key="1">
    <citation type="journal article" date="2017" name="Antonie Van Leeuwenhoek">
        <title>Rhizobium rhizosphaerae sp. nov., a novel species isolated from rice rhizosphere.</title>
        <authorList>
            <person name="Zhao J.J."/>
            <person name="Zhang J."/>
            <person name="Zhang R.J."/>
            <person name="Zhang C.W."/>
            <person name="Yin H.Q."/>
            <person name="Zhang X.X."/>
        </authorList>
    </citation>
    <scope>NUCLEOTIDE SEQUENCE [LARGE SCALE GENOMIC DNA]</scope>
    <source>
        <strain evidence="1 2">KMM 241</strain>
    </source>
</reference>
<gene>
    <name evidence="1" type="ORF">GMES_0779</name>
</gene>
<comment type="caution">
    <text evidence="1">The sequence shown here is derived from an EMBL/GenBank/DDBJ whole genome shotgun (WGS) entry which is preliminary data.</text>
</comment>
<protein>
    <submittedName>
        <fullName evidence="1">Uncharacterized protein</fullName>
    </submittedName>
</protein>
<organism evidence="1 2">
    <name type="scientific">Paraglaciecola mesophila KMM 241</name>
    <dbReference type="NCBI Taxonomy" id="1128912"/>
    <lineage>
        <taxon>Bacteria</taxon>
        <taxon>Pseudomonadati</taxon>
        <taxon>Pseudomonadota</taxon>
        <taxon>Gammaproteobacteria</taxon>
        <taxon>Alteromonadales</taxon>
        <taxon>Alteromonadaceae</taxon>
        <taxon>Paraglaciecola</taxon>
    </lineage>
</organism>
<name>K6XR24_9ALTE</name>
<accession>K6XR24</accession>
<sequence length="39" mass="4346">MAISDAIWKKYQQRLRHGALNLSSSTTKVSVYAGTAQYT</sequence>
<evidence type="ECO:0000313" key="1">
    <source>
        <dbReference type="EMBL" id="GAC23079.1"/>
    </source>
</evidence>
<dbReference type="AlphaFoldDB" id="K6XR24"/>
<dbReference type="Proteomes" id="UP000006263">
    <property type="component" value="Unassembled WGS sequence"/>
</dbReference>
<evidence type="ECO:0000313" key="2">
    <source>
        <dbReference type="Proteomes" id="UP000006263"/>
    </source>
</evidence>
<proteinExistence type="predicted"/>
<dbReference type="EMBL" id="BAEP01000012">
    <property type="protein sequence ID" value="GAC23079.1"/>
    <property type="molecule type" value="Genomic_DNA"/>
</dbReference>